<protein>
    <submittedName>
        <fullName evidence="3">Uncharacterized protein</fullName>
    </submittedName>
</protein>
<feature type="transmembrane region" description="Helical" evidence="2">
    <location>
        <begin position="21"/>
        <end position="42"/>
    </location>
</feature>
<reference evidence="3 4" key="1">
    <citation type="submission" date="2019-02" db="EMBL/GenBank/DDBJ databases">
        <title>Deep-cultivation of Planctomycetes and their phenomic and genomic characterization uncovers novel biology.</title>
        <authorList>
            <person name="Wiegand S."/>
            <person name="Jogler M."/>
            <person name="Boedeker C."/>
            <person name="Pinto D."/>
            <person name="Vollmers J."/>
            <person name="Rivas-Marin E."/>
            <person name="Kohn T."/>
            <person name="Peeters S.H."/>
            <person name="Heuer A."/>
            <person name="Rast P."/>
            <person name="Oberbeckmann S."/>
            <person name="Bunk B."/>
            <person name="Jeske O."/>
            <person name="Meyerdierks A."/>
            <person name="Storesund J.E."/>
            <person name="Kallscheuer N."/>
            <person name="Luecker S."/>
            <person name="Lage O.M."/>
            <person name="Pohl T."/>
            <person name="Merkel B.J."/>
            <person name="Hornburger P."/>
            <person name="Mueller R.-W."/>
            <person name="Bruemmer F."/>
            <person name="Labrenz M."/>
            <person name="Spormann A.M."/>
            <person name="Op den Camp H."/>
            <person name="Overmann J."/>
            <person name="Amann R."/>
            <person name="Jetten M.S.M."/>
            <person name="Mascher T."/>
            <person name="Medema M.H."/>
            <person name="Devos D.P."/>
            <person name="Kaster A.-K."/>
            <person name="Ovreas L."/>
            <person name="Rohde M."/>
            <person name="Galperin M.Y."/>
            <person name="Jogler C."/>
        </authorList>
    </citation>
    <scope>NUCLEOTIDE SEQUENCE [LARGE SCALE GENOMIC DNA]</scope>
    <source>
        <strain evidence="3 4">Pan44</strain>
    </source>
</reference>
<sequence length="110" mass="11424">MQSRLAEHSLAAGKQGEAGPPLLSEFSIAILSITCLSMGIGSGLPRDLGILAGLCGALGLTAYGLCVARKAHERRLLAVESQMRIEARLHSHASGPWPVCPSSLFDSVGS</sequence>
<evidence type="ECO:0000256" key="2">
    <source>
        <dbReference type="SAM" id="Phobius"/>
    </source>
</evidence>
<dbReference type="EMBL" id="CP036271">
    <property type="protein sequence ID" value="QDT57463.1"/>
    <property type="molecule type" value="Genomic_DNA"/>
</dbReference>
<keyword evidence="2" id="KW-1133">Transmembrane helix</keyword>
<dbReference type="InParanoid" id="A0A517SMV9"/>
<dbReference type="KEGG" id="ccos:Pan44_55320"/>
<dbReference type="RefSeq" id="WP_145034810.1">
    <property type="nucleotide sequence ID" value="NZ_CP036271.1"/>
</dbReference>
<gene>
    <name evidence="3" type="ORF">Pan44_55320</name>
</gene>
<organism evidence="3 4">
    <name type="scientific">Caulifigura coniformis</name>
    <dbReference type="NCBI Taxonomy" id="2527983"/>
    <lineage>
        <taxon>Bacteria</taxon>
        <taxon>Pseudomonadati</taxon>
        <taxon>Planctomycetota</taxon>
        <taxon>Planctomycetia</taxon>
        <taxon>Planctomycetales</taxon>
        <taxon>Planctomycetaceae</taxon>
        <taxon>Caulifigura</taxon>
    </lineage>
</organism>
<dbReference type="Proteomes" id="UP000315700">
    <property type="component" value="Chromosome"/>
</dbReference>
<name>A0A517SMV9_9PLAN</name>
<evidence type="ECO:0000313" key="3">
    <source>
        <dbReference type="EMBL" id="QDT57463.1"/>
    </source>
</evidence>
<accession>A0A517SMV9</accession>
<evidence type="ECO:0000256" key="1">
    <source>
        <dbReference type="SAM" id="MobiDB-lite"/>
    </source>
</evidence>
<feature type="transmembrane region" description="Helical" evidence="2">
    <location>
        <begin position="48"/>
        <end position="68"/>
    </location>
</feature>
<keyword evidence="4" id="KW-1185">Reference proteome</keyword>
<keyword evidence="2" id="KW-0472">Membrane</keyword>
<feature type="region of interest" description="Disordered" evidence="1">
    <location>
        <begin position="1"/>
        <end position="20"/>
    </location>
</feature>
<keyword evidence="2" id="KW-0812">Transmembrane</keyword>
<evidence type="ECO:0000313" key="4">
    <source>
        <dbReference type="Proteomes" id="UP000315700"/>
    </source>
</evidence>
<proteinExistence type="predicted"/>
<dbReference type="AlphaFoldDB" id="A0A517SMV9"/>